<feature type="chain" id="PRO_5046234330" evidence="1">
    <location>
        <begin position="24"/>
        <end position="662"/>
    </location>
</feature>
<feature type="domain" description="Non-reducing end beta-L-arabinofuranosidase-like GH127 catalytic" evidence="2">
    <location>
        <begin position="35"/>
        <end position="436"/>
    </location>
</feature>
<dbReference type="EMBL" id="JAUKPO010000012">
    <property type="protein sequence ID" value="MDO1448500.1"/>
    <property type="molecule type" value="Genomic_DNA"/>
</dbReference>
<feature type="domain" description="Non-reducing end beta-L-arabinofuranosidase-like GH127 middle" evidence="3">
    <location>
        <begin position="447"/>
        <end position="558"/>
    </location>
</feature>
<name>A0ABT8R8S5_9BACT</name>
<dbReference type="PANTHER" id="PTHR43465:SF2">
    <property type="entry name" value="DUF1680 DOMAIN PROTEIN (AFU_ORTHOLOGUE AFUA_1G08910)"/>
    <property type="match status" value="1"/>
</dbReference>
<evidence type="ECO:0000259" key="4">
    <source>
        <dbReference type="Pfam" id="PF20737"/>
    </source>
</evidence>
<evidence type="ECO:0000256" key="1">
    <source>
        <dbReference type="SAM" id="SignalP"/>
    </source>
</evidence>
<proteinExistence type="predicted"/>
<dbReference type="Proteomes" id="UP001168528">
    <property type="component" value="Unassembled WGS sequence"/>
</dbReference>
<dbReference type="InterPro" id="IPR049174">
    <property type="entry name" value="Beta-AFase-like"/>
</dbReference>
<accession>A0ABT8R8S5</accession>
<protein>
    <submittedName>
        <fullName evidence="5">Glycoside hydrolase family 127 protein</fullName>
    </submittedName>
</protein>
<sequence>MRLFIKKTLLLFPSLLSASLVISQDYPINPVEFTQVHLQSRFWSPRLDTNQKVTIPFAFQKCEETGRIDNFAIAGGLKEGKFKGIAYDDSDVFKVMEAAAYSLAIQPDKKLDAYLDDLITKVAAAQEPDGYLYTIRTIHQKNPAQPIDQRAGNQRWSNLQDSHELYNVGHMYEAAVAHYLATGKKNFLNVAIKNADFLANTFGEGKKYGVPGHEEIEIGLVKLYRVTGNKSYLELAKFFIDQRGNHQHRKMYIADWANPVDSAYYQDHIPVTQQKEPVGHVVRAGYLYSGMADVAAITGEQSYITAINQIWDFTFNKKMYVTGGLGAERGTEGFGKPYDLPNLTAYNETCAALASMLWNYRLFLLSGNSQYLDVFERTLYNGFLSGVSLEGNLFFYPNPLEADGQQKFNHGHATRSSWFSTSCCPTNVARFLPSLPGYVYATKANDIYANLFVAGTGTIKTANQQVQITQQTDYPWNGQVTFTLQPEKSSPFAFHIRIPGWATNQPVPGDLYSYTDSQKPTLTITVNKKPAKYQMQNGFAVLNQVWKKGDNVELTLSMPIRQVISNQQVEENRGKVALERGPLVYCVEGVDNGGSIANAVVSRKTKLTAELQPKLLHGIMVLKASDTSSKATKPEAIFTAIPYYAWSHRGAGEMAVWLQKQD</sequence>
<dbReference type="RefSeq" id="WP_302039302.1">
    <property type="nucleotide sequence ID" value="NZ_JAUKPO010000012.1"/>
</dbReference>
<reference evidence="5" key="1">
    <citation type="submission" date="2023-07" db="EMBL/GenBank/DDBJ databases">
        <title>The genome sequence of Rhodocytophaga aerolata KACC 12507.</title>
        <authorList>
            <person name="Zhang X."/>
        </authorList>
    </citation>
    <scope>NUCLEOTIDE SEQUENCE</scope>
    <source>
        <strain evidence="5">KACC 12507</strain>
    </source>
</reference>
<evidence type="ECO:0000313" key="6">
    <source>
        <dbReference type="Proteomes" id="UP001168528"/>
    </source>
</evidence>
<keyword evidence="6" id="KW-1185">Reference proteome</keyword>
<comment type="caution">
    <text evidence="5">The sequence shown here is derived from an EMBL/GenBank/DDBJ whole genome shotgun (WGS) entry which is preliminary data.</text>
</comment>
<dbReference type="InterPro" id="IPR008928">
    <property type="entry name" value="6-hairpin_glycosidase_sf"/>
</dbReference>
<evidence type="ECO:0000259" key="2">
    <source>
        <dbReference type="Pfam" id="PF07944"/>
    </source>
</evidence>
<keyword evidence="5" id="KW-0378">Hydrolase</keyword>
<dbReference type="InterPro" id="IPR049046">
    <property type="entry name" value="Beta-AFase-like_GH127_middle"/>
</dbReference>
<feature type="domain" description="Non-reducing end beta-L-arabinofuranosidase-like GH127 C-terminal" evidence="4">
    <location>
        <begin position="561"/>
        <end position="659"/>
    </location>
</feature>
<dbReference type="GO" id="GO:0016787">
    <property type="term" value="F:hydrolase activity"/>
    <property type="evidence" value="ECO:0007669"/>
    <property type="project" value="UniProtKB-KW"/>
</dbReference>
<dbReference type="Pfam" id="PF20736">
    <property type="entry name" value="Glyco_hydro127M"/>
    <property type="match status" value="1"/>
</dbReference>
<dbReference type="Pfam" id="PF07944">
    <property type="entry name" value="Beta-AFase-like_GH127_cat"/>
    <property type="match status" value="1"/>
</dbReference>
<gene>
    <name evidence="5" type="ORF">Q0590_19645</name>
</gene>
<dbReference type="Gene3D" id="1.50.10.20">
    <property type="match status" value="1"/>
</dbReference>
<organism evidence="5 6">
    <name type="scientific">Rhodocytophaga aerolata</name>
    <dbReference type="NCBI Taxonomy" id="455078"/>
    <lineage>
        <taxon>Bacteria</taxon>
        <taxon>Pseudomonadati</taxon>
        <taxon>Bacteroidota</taxon>
        <taxon>Cytophagia</taxon>
        <taxon>Cytophagales</taxon>
        <taxon>Rhodocytophagaceae</taxon>
        <taxon>Rhodocytophaga</taxon>
    </lineage>
</organism>
<keyword evidence="1" id="KW-0732">Signal</keyword>
<dbReference type="InterPro" id="IPR049049">
    <property type="entry name" value="Beta-AFase-like_GH127_C"/>
</dbReference>
<dbReference type="InterPro" id="IPR012878">
    <property type="entry name" value="Beta-AFase-like_GH127_cat"/>
</dbReference>
<evidence type="ECO:0000313" key="5">
    <source>
        <dbReference type="EMBL" id="MDO1448500.1"/>
    </source>
</evidence>
<dbReference type="Pfam" id="PF20737">
    <property type="entry name" value="Glyco_hydro127C"/>
    <property type="match status" value="1"/>
</dbReference>
<feature type="signal peptide" evidence="1">
    <location>
        <begin position="1"/>
        <end position="23"/>
    </location>
</feature>
<evidence type="ECO:0000259" key="3">
    <source>
        <dbReference type="Pfam" id="PF20736"/>
    </source>
</evidence>
<dbReference type="PANTHER" id="PTHR43465">
    <property type="entry name" value="DUF1680 DOMAIN PROTEIN (AFU_ORTHOLOGUE AFUA_1G08910)"/>
    <property type="match status" value="1"/>
</dbReference>
<dbReference type="SUPFAM" id="SSF48208">
    <property type="entry name" value="Six-hairpin glycosidases"/>
    <property type="match status" value="1"/>
</dbReference>